<organism evidence="2 3">
    <name type="scientific">Sphingopyxis granuli</name>
    <dbReference type="NCBI Taxonomy" id="267128"/>
    <lineage>
        <taxon>Bacteria</taxon>
        <taxon>Pseudomonadati</taxon>
        <taxon>Pseudomonadota</taxon>
        <taxon>Alphaproteobacteria</taxon>
        <taxon>Sphingomonadales</taxon>
        <taxon>Sphingomonadaceae</taxon>
        <taxon>Sphingopyxis</taxon>
    </lineage>
</organism>
<keyword evidence="3" id="KW-1185">Reference proteome</keyword>
<evidence type="ECO:0000313" key="3">
    <source>
        <dbReference type="Proteomes" id="UP000058599"/>
    </source>
</evidence>
<dbReference type="InterPro" id="IPR009078">
    <property type="entry name" value="Ferritin-like_SF"/>
</dbReference>
<dbReference type="CDD" id="cd00657">
    <property type="entry name" value="Ferritin_like"/>
    <property type="match status" value="1"/>
</dbReference>
<dbReference type="RefSeq" id="WP_067182806.1">
    <property type="nucleotide sequence ID" value="NZ_CP012199.1"/>
</dbReference>
<dbReference type="EMBL" id="CP012199">
    <property type="protein sequence ID" value="AMG74180.1"/>
    <property type="molecule type" value="Genomic_DNA"/>
</dbReference>
<reference evidence="2 3" key="1">
    <citation type="journal article" date="2016" name="BMC Genomics">
        <title>Genomic analysis of the nitrate-respiring Sphingopyxis granuli (formerly Sphingomonas macrogoltabida) strain TFA.</title>
        <authorList>
            <person name="Garcia-Romero I."/>
            <person name="Perez-Pulido A.J."/>
            <person name="Gonzalez-Flores Y.E."/>
            <person name="Reyes-Ramirez F."/>
            <person name="Santero E."/>
            <person name="Floriano B."/>
        </authorList>
    </citation>
    <scope>NUCLEOTIDE SEQUENCE [LARGE SCALE GENOMIC DNA]</scope>
    <source>
        <strain evidence="2 3">TFA</strain>
    </source>
</reference>
<gene>
    <name evidence="2" type="ORF">SGRAN_1802</name>
</gene>
<keyword evidence="2" id="KW-0560">Oxidoreductase</keyword>
<name>A0AA86GL19_9SPHN</name>
<evidence type="ECO:0000259" key="1">
    <source>
        <dbReference type="Pfam" id="PF19825"/>
    </source>
</evidence>
<dbReference type="AlphaFoldDB" id="A0AA86GL19"/>
<dbReference type="SUPFAM" id="SSF47240">
    <property type="entry name" value="Ferritin-like"/>
    <property type="match status" value="1"/>
</dbReference>
<accession>A0AA86GL19</accession>
<dbReference type="EC" id="1.3.1.9" evidence="2"/>
<evidence type="ECO:0000313" key="2">
    <source>
        <dbReference type="EMBL" id="AMG74180.1"/>
    </source>
</evidence>
<proteinExistence type="predicted"/>
<dbReference type="Proteomes" id="UP000058599">
    <property type="component" value="Chromosome"/>
</dbReference>
<feature type="domain" description="DUF6306" evidence="1">
    <location>
        <begin position="26"/>
        <end position="153"/>
    </location>
</feature>
<dbReference type="GO" id="GO:0051213">
    <property type="term" value="F:dioxygenase activity"/>
    <property type="evidence" value="ECO:0007669"/>
    <property type="project" value="UniProtKB-KW"/>
</dbReference>
<dbReference type="InterPro" id="IPR046273">
    <property type="entry name" value="DUF6306"/>
</dbReference>
<keyword evidence="2" id="KW-0223">Dioxygenase</keyword>
<dbReference type="GO" id="GO:0004318">
    <property type="term" value="F:enoyl-[acyl-carrier-protein] reductase (NADH) activity"/>
    <property type="evidence" value="ECO:0007669"/>
    <property type="project" value="UniProtKB-EC"/>
</dbReference>
<protein>
    <submittedName>
        <fullName evidence="2">2-nitropropane dioxygenase</fullName>
        <ecNumber evidence="2">1.3.1.9</ecNumber>
    </submittedName>
</protein>
<dbReference type="Pfam" id="PF19825">
    <property type="entry name" value="DUF6306"/>
    <property type="match status" value="1"/>
</dbReference>
<dbReference type="KEGG" id="sgi:SGRAN_1802"/>
<sequence>MSDERASPVCYGAEADDVYMGYASRDEILAALNELLEAERAGARVALASVGDATGPEHAAMMRVVRADEARWCAMLSRQIRRLGGTPSRRCGAFHGKAMAITDPVERLAFLNRGQAWVVRKLADLTRRVRDDALHADLRRMADSHVVNIDSAAAFLDRVRPPEHGE</sequence>